<evidence type="ECO:0000259" key="4">
    <source>
        <dbReference type="Pfam" id="PF01612"/>
    </source>
</evidence>
<organism evidence="6">
    <name type="scientific">marine sediment metagenome</name>
    <dbReference type="NCBI Taxonomy" id="412755"/>
    <lineage>
        <taxon>unclassified sequences</taxon>
        <taxon>metagenomes</taxon>
        <taxon>ecological metagenomes</taxon>
    </lineage>
</organism>
<dbReference type="GO" id="GO:0008408">
    <property type="term" value="F:3'-5' exonuclease activity"/>
    <property type="evidence" value="ECO:0007669"/>
    <property type="project" value="InterPro"/>
</dbReference>
<keyword evidence="1" id="KW-0235">DNA replication</keyword>
<dbReference type="InterPro" id="IPR002562">
    <property type="entry name" value="3'-5'_exonuclease_dom"/>
</dbReference>
<dbReference type="InterPro" id="IPR012337">
    <property type="entry name" value="RNaseH-like_sf"/>
</dbReference>
<dbReference type="InterPro" id="IPR001098">
    <property type="entry name" value="DNA-dir_DNA_pol_A_palm_dom"/>
</dbReference>
<feature type="region of interest" description="Disordered" evidence="2">
    <location>
        <begin position="854"/>
        <end position="875"/>
    </location>
</feature>
<feature type="domain" description="DNA-directed DNA polymerase family A palm" evidence="3">
    <location>
        <begin position="402"/>
        <end position="603"/>
    </location>
</feature>
<evidence type="ECO:0000313" key="6">
    <source>
        <dbReference type="EMBL" id="KKN58673.1"/>
    </source>
</evidence>
<dbReference type="Gene3D" id="1.20.1060.10">
    <property type="entry name" value="Taq DNA Polymerase, Chain T, domain 4"/>
    <property type="match status" value="1"/>
</dbReference>
<dbReference type="AlphaFoldDB" id="A0A0F9UYH2"/>
<dbReference type="GO" id="GO:0006261">
    <property type="term" value="P:DNA-templated DNA replication"/>
    <property type="evidence" value="ECO:0007669"/>
    <property type="project" value="InterPro"/>
</dbReference>
<dbReference type="PANTHER" id="PTHR10133:SF27">
    <property type="entry name" value="DNA POLYMERASE NU"/>
    <property type="match status" value="1"/>
</dbReference>
<dbReference type="GO" id="GO:0006302">
    <property type="term" value="P:double-strand break repair"/>
    <property type="evidence" value="ECO:0007669"/>
    <property type="project" value="TreeGrafter"/>
</dbReference>
<dbReference type="Pfam" id="PF03167">
    <property type="entry name" value="UDG"/>
    <property type="match status" value="1"/>
</dbReference>
<evidence type="ECO:0000256" key="2">
    <source>
        <dbReference type="SAM" id="MobiDB-lite"/>
    </source>
</evidence>
<feature type="region of interest" description="Disordered" evidence="2">
    <location>
        <begin position="1"/>
        <end position="20"/>
    </location>
</feature>
<accession>A0A0F9UYH2</accession>
<feature type="domain" description="Uracil-DNA glycosylase-like" evidence="5">
    <location>
        <begin position="18"/>
        <end position="161"/>
    </location>
</feature>
<dbReference type="Pfam" id="PF00476">
    <property type="entry name" value="DNA_pol_A"/>
    <property type="match status" value="1"/>
</dbReference>
<dbReference type="Gene3D" id="3.40.470.10">
    <property type="entry name" value="Uracil-DNA glycosylase-like domain"/>
    <property type="match status" value="1"/>
</dbReference>
<dbReference type="GO" id="GO:0003887">
    <property type="term" value="F:DNA-directed DNA polymerase activity"/>
    <property type="evidence" value="ECO:0007669"/>
    <property type="project" value="InterPro"/>
</dbReference>
<sequence>MGFVSYPNLPAMNEGTVPPDGDPNSAIAMIGEAPARNEIAKGKPWVGPAGFVLEQCAHQAGLTRTEIYLTNVSKKPIEKNIEELIGRNGLTKLGEYWKDKLKEELQSVTANVLMPMGRLACYCLTGHQQITKYRGSILESTLLPGRKVIPAIHPSSALHGNFMVRYYIVEDMRRSVYQSTFPEIRLLERNYIIRPSWQDATDYIDNLRKERGTVSWDIEVTKNEVSCIGFAPNPTEAMCIPVDNYSPSQEGHVWRAIANLMEDPQVPKLGMNLIFDTSYILAHNRIQTKGYIDDIMIAHHILYPDFPKGLDFLVSFQCKGEPYYKDEGKQWKLNQIKDWGQWWTYNCKDCTHAFEVWDAIKHKITEDGFFHYYRETMKYFDPINFMVWKGIHVDPGAIKIEKERVERDIDKQQIELNTITGREFNVNSPKQCKEYFYEELKITPFTKYNKVKKTSSATLDDKSLERLAKGTTSRKPLQEAKLIQGIRGLRKLNSTYLDIGFDKDGRFRCAYNPRGTKNNRFASGKTIDGTGMNHQNLPLSFRSYLIPDDDRIFIEWDKVQAEWVVVAFVSGDANMIRVVERRLDAHAVSGSMITGLPIEYIKLEDKYVGHSRDPIDIEKARVELDKWCLANKPEWTREALSIVYPDAFWPRGYSIRQCGKHSNHGFNYDMQAARFALEYETDLDLSKRIYDGYHKGYPGLKHWYKRTQAQLDKNRTIENCYQDKRTFLGEWGDDLFKEAYDWNPQSTVSRNNKNGMTRLYNDRTPWMRPFELLLEGHDSNLGQAPFSNLRDLSKVIFTGIEHMHDVLEWEGRQFSIRTDCKIGFDWKNMIELKDLDFKQIGDLELELPGIIEQAKEKHEESRRSEIREASSPRIA</sequence>
<name>A0A0F9UYH2_9ZZZZ</name>
<reference evidence="6" key="1">
    <citation type="journal article" date="2015" name="Nature">
        <title>Complex archaea that bridge the gap between prokaryotes and eukaryotes.</title>
        <authorList>
            <person name="Spang A."/>
            <person name="Saw J.H."/>
            <person name="Jorgensen S.L."/>
            <person name="Zaremba-Niedzwiedzka K."/>
            <person name="Martijn J."/>
            <person name="Lind A.E."/>
            <person name="van Eijk R."/>
            <person name="Schleper C."/>
            <person name="Guy L."/>
            <person name="Ettema T.J."/>
        </authorList>
    </citation>
    <scope>NUCLEOTIDE SEQUENCE</scope>
</reference>
<dbReference type="Gene3D" id="1.10.150.20">
    <property type="entry name" value="5' to 3' exonuclease, C-terminal subdomain"/>
    <property type="match status" value="2"/>
</dbReference>
<dbReference type="GO" id="GO:0003677">
    <property type="term" value="F:DNA binding"/>
    <property type="evidence" value="ECO:0007669"/>
    <property type="project" value="InterPro"/>
</dbReference>
<dbReference type="InterPro" id="IPR036397">
    <property type="entry name" value="RNaseH_sf"/>
</dbReference>
<dbReference type="InterPro" id="IPR005122">
    <property type="entry name" value="Uracil-DNA_glycosylase-like"/>
</dbReference>
<dbReference type="InterPro" id="IPR002298">
    <property type="entry name" value="DNA_polymerase_A"/>
</dbReference>
<evidence type="ECO:0008006" key="7">
    <source>
        <dbReference type="Google" id="ProtNLM"/>
    </source>
</evidence>
<dbReference type="Pfam" id="PF01612">
    <property type="entry name" value="DNA_pol_A_exo1"/>
    <property type="match status" value="1"/>
</dbReference>
<dbReference type="InterPro" id="IPR036895">
    <property type="entry name" value="Uracil-DNA_glycosylase-like_sf"/>
</dbReference>
<dbReference type="SUPFAM" id="SSF56672">
    <property type="entry name" value="DNA/RNA polymerases"/>
    <property type="match status" value="1"/>
</dbReference>
<gene>
    <name evidence="6" type="ORF">LCGC14_0549650</name>
</gene>
<feature type="domain" description="3'-5' exonuclease" evidence="4">
    <location>
        <begin position="199"/>
        <end position="364"/>
    </location>
</feature>
<dbReference type="PANTHER" id="PTHR10133">
    <property type="entry name" value="DNA POLYMERASE I"/>
    <property type="match status" value="1"/>
</dbReference>
<proteinExistence type="predicted"/>
<comment type="caution">
    <text evidence="6">The sequence shown here is derived from an EMBL/GenBank/DDBJ whole genome shotgun (WGS) entry which is preliminary data.</text>
</comment>
<dbReference type="SUPFAM" id="SSF53098">
    <property type="entry name" value="Ribonuclease H-like"/>
    <property type="match status" value="1"/>
</dbReference>
<evidence type="ECO:0000259" key="3">
    <source>
        <dbReference type="Pfam" id="PF00476"/>
    </source>
</evidence>
<evidence type="ECO:0000256" key="1">
    <source>
        <dbReference type="ARBA" id="ARBA00022705"/>
    </source>
</evidence>
<dbReference type="InterPro" id="IPR043502">
    <property type="entry name" value="DNA/RNA_pol_sf"/>
</dbReference>
<dbReference type="Gene3D" id="3.30.420.10">
    <property type="entry name" value="Ribonuclease H-like superfamily/Ribonuclease H"/>
    <property type="match status" value="1"/>
</dbReference>
<dbReference type="Gene3D" id="3.30.70.370">
    <property type="match status" value="2"/>
</dbReference>
<dbReference type="SUPFAM" id="SSF52141">
    <property type="entry name" value="Uracil-DNA glycosylase-like"/>
    <property type="match status" value="1"/>
</dbReference>
<dbReference type="EMBL" id="LAZR01000751">
    <property type="protein sequence ID" value="KKN58673.1"/>
    <property type="molecule type" value="Genomic_DNA"/>
</dbReference>
<evidence type="ECO:0000259" key="5">
    <source>
        <dbReference type="Pfam" id="PF03167"/>
    </source>
</evidence>
<protein>
    <recommendedName>
        <fullName evidence="7">Uracil-DNA glycosylase-like domain-containing protein</fullName>
    </recommendedName>
</protein>